<evidence type="ECO:0000256" key="1">
    <source>
        <dbReference type="ARBA" id="ARBA00001917"/>
    </source>
</evidence>
<dbReference type="EMBL" id="FMPG01000010">
    <property type="protein sequence ID" value="SCT23524.1"/>
    <property type="molecule type" value="Genomic_DNA"/>
</dbReference>
<evidence type="ECO:0000313" key="12">
    <source>
        <dbReference type="Proteomes" id="UP000095768"/>
    </source>
</evidence>
<evidence type="ECO:0000256" key="6">
    <source>
        <dbReference type="ARBA" id="ARBA00023002"/>
    </source>
</evidence>
<sequence>MQLKEVSGQPYVVENGYLFVFIMDYYRHAIINENADYDMETSFESAEGLLVGTIDAALAAQNIAATAEDMGYGIVYLGSLRNDVGRVRKILDLPEHTFPLFGMAMGVPADDENGSAKPRLPLEHVFHQNRYNHDKESQRHEIEAFDKTVSDYYSARTNGERKETWSQQIAQFMSSKQRLDMLEQLNKAGFIKK</sequence>
<keyword evidence="4" id="KW-0285">Flavoprotein</keyword>
<dbReference type="InterPro" id="IPR029479">
    <property type="entry name" value="Nitroreductase"/>
</dbReference>
<dbReference type="Proteomes" id="UP000095768">
    <property type="component" value="Unassembled WGS sequence"/>
</dbReference>
<protein>
    <recommendedName>
        <fullName evidence="3">NADPH-dependent oxidoreductase</fullName>
    </recommendedName>
</protein>
<comment type="function">
    <text evidence="7">Reduces FMN, organic nitro compounds and disulfide DTNB. Involved in maintenance of the cellular redox state and the disulfide stress response.</text>
</comment>
<keyword evidence="11" id="KW-1185">Reference proteome</keyword>
<evidence type="ECO:0000256" key="3">
    <source>
        <dbReference type="ARBA" id="ARBA00018365"/>
    </source>
</evidence>
<evidence type="ECO:0000256" key="4">
    <source>
        <dbReference type="ARBA" id="ARBA00022630"/>
    </source>
</evidence>
<dbReference type="Pfam" id="PF00881">
    <property type="entry name" value="Nitroreductase"/>
    <property type="match status" value="1"/>
</dbReference>
<comment type="cofactor">
    <cofactor evidence="1">
        <name>FMN</name>
        <dbReference type="ChEBI" id="CHEBI:58210"/>
    </cofactor>
</comment>
<reference evidence="10 12" key="2">
    <citation type="submission" date="2016-09" db="EMBL/GenBank/DDBJ databases">
        <authorList>
            <consortium name="Pathogen Informatics"/>
        </authorList>
    </citation>
    <scope>NUCLEOTIDE SEQUENCE [LARGE SCALE GENOMIC DNA]</scope>
    <source>
        <strain evidence="10 12">82B</strain>
    </source>
</reference>
<keyword evidence="6 10" id="KW-0560">Oxidoreductase</keyword>
<evidence type="ECO:0000256" key="7">
    <source>
        <dbReference type="ARBA" id="ARBA00024982"/>
    </source>
</evidence>
<dbReference type="GO" id="GO:0016491">
    <property type="term" value="F:oxidoreductase activity"/>
    <property type="evidence" value="ECO:0007669"/>
    <property type="project" value="UniProtKB-KW"/>
</dbReference>
<organism evidence="10 12">
    <name type="scientific">Staphylococcus caeli</name>
    <dbReference type="NCBI Taxonomy" id="2201815"/>
    <lineage>
        <taxon>Bacteria</taxon>
        <taxon>Bacillati</taxon>
        <taxon>Bacillota</taxon>
        <taxon>Bacilli</taxon>
        <taxon>Bacillales</taxon>
        <taxon>Staphylococcaceae</taxon>
        <taxon>Staphylococcus</taxon>
    </lineage>
</organism>
<dbReference type="InterPro" id="IPR000415">
    <property type="entry name" value="Nitroreductase-like"/>
</dbReference>
<accession>A0A1D4MSS6</accession>
<name>A0A1D4MSS6_9STAP</name>
<proteinExistence type="inferred from homology"/>
<dbReference type="EMBL" id="FMPI01000010">
    <property type="protein sequence ID" value="SCT01490.1"/>
    <property type="molecule type" value="Genomic_DNA"/>
</dbReference>
<keyword evidence="5" id="KW-0288">FMN</keyword>
<dbReference type="Gene3D" id="3.40.109.10">
    <property type="entry name" value="NADH Oxidase"/>
    <property type="match status" value="1"/>
</dbReference>
<evidence type="ECO:0000256" key="5">
    <source>
        <dbReference type="ARBA" id="ARBA00022643"/>
    </source>
</evidence>
<dbReference type="PANTHER" id="PTHR43425:SF3">
    <property type="entry name" value="NADPH-DEPENDENT OXIDOREDUCTASE"/>
    <property type="match status" value="1"/>
</dbReference>
<evidence type="ECO:0000256" key="2">
    <source>
        <dbReference type="ARBA" id="ARBA00008366"/>
    </source>
</evidence>
<dbReference type="Proteomes" id="UP000095412">
    <property type="component" value="Unassembled WGS sequence"/>
</dbReference>
<evidence type="ECO:0000259" key="8">
    <source>
        <dbReference type="Pfam" id="PF00881"/>
    </source>
</evidence>
<evidence type="ECO:0000313" key="11">
    <source>
        <dbReference type="Proteomes" id="UP000095412"/>
    </source>
</evidence>
<dbReference type="InterPro" id="IPR016446">
    <property type="entry name" value="Flavin_OxRdtase_Frp"/>
</dbReference>
<evidence type="ECO:0000313" key="9">
    <source>
        <dbReference type="EMBL" id="SCT01490.1"/>
    </source>
</evidence>
<feature type="domain" description="Nitroreductase" evidence="8">
    <location>
        <begin position="22"/>
        <end position="106"/>
    </location>
</feature>
<gene>
    <name evidence="10" type="primary">nfrA</name>
    <name evidence="10" type="ORF">SAMEA2297795_02051</name>
    <name evidence="9" type="ORF">SAMEA2297796_01572</name>
</gene>
<comment type="similarity">
    <text evidence="2">Belongs to the flavin oxidoreductase frp family.</text>
</comment>
<reference evidence="9 11" key="1">
    <citation type="submission" date="2016-09" db="EMBL/GenBank/DDBJ databases">
        <authorList>
            <consortium name="Pathogen Informatics"/>
            <person name="Sun Q."/>
            <person name="Inoue M."/>
        </authorList>
    </citation>
    <scope>NUCLEOTIDE SEQUENCE [LARGE SCALE GENOMIC DNA]</scope>
    <source>
        <strain evidence="9 11">82C</strain>
    </source>
</reference>
<dbReference type="AlphaFoldDB" id="A0A1D4MSS6"/>
<dbReference type="PANTHER" id="PTHR43425">
    <property type="entry name" value="OXYGEN-INSENSITIVE NADPH NITROREDUCTASE"/>
    <property type="match status" value="1"/>
</dbReference>
<evidence type="ECO:0000313" key="10">
    <source>
        <dbReference type="EMBL" id="SCT23524.1"/>
    </source>
</evidence>
<dbReference type="SUPFAM" id="SSF55469">
    <property type="entry name" value="FMN-dependent nitroreductase-like"/>
    <property type="match status" value="1"/>
</dbReference>